<proteinExistence type="inferred from homology"/>
<evidence type="ECO:0000256" key="2">
    <source>
        <dbReference type="ARBA" id="ARBA00008017"/>
    </source>
</evidence>
<feature type="transmembrane region" description="Helical" evidence="7">
    <location>
        <begin position="619"/>
        <end position="646"/>
    </location>
</feature>
<dbReference type="InterPro" id="IPR006685">
    <property type="entry name" value="MscS_channel_2nd"/>
</dbReference>
<evidence type="ECO:0000256" key="5">
    <source>
        <dbReference type="ARBA" id="ARBA00022989"/>
    </source>
</evidence>
<dbReference type="SUPFAM" id="SSF82689">
    <property type="entry name" value="Mechanosensitive channel protein MscS (YggB), C-terminal domain"/>
    <property type="match status" value="1"/>
</dbReference>
<dbReference type="SUPFAM" id="SSF82861">
    <property type="entry name" value="Mechanosensitive channel protein MscS (YggB), transmembrane region"/>
    <property type="match status" value="1"/>
</dbReference>
<dbReference type="InterPro" id="IPR023408">
    <property type="entry name" value="MscS_beta-dom_sf"/>
</dbReference>
<feature type="transmembrane region" description="Helical" evidence="7">
    <location>
        <begin position="592"/>
        <end position="613"/>
    </location>
</feature>
<feature type="transmembrane region" description="Helical" evidence="7">
    <location>
        <begin position="273"/>
        <end position="290"/>
    </location>
</feature>
<evidence type="ECO:0000256" key="6">
    <source>
        <dbReference type="ARBA" id="ARBA00023136"/>
    </source>
</evidence>
<dbReference type="Proteomes" id="UP000198598">
    <property type="component" value="Unassembled WGS sequence"/>
</dbReference>
<evidence type="ECO:0000313" key="11">
    <source>
        <dbReference type="Proteomes" id="UP000198598"/>
    </source>
</evidence>
<reference evidence="10 11" key="1">
    <citation type="submission" date="2016-10" db="EMBL/GenBank/DDBJ databases">
        <authorList>
            <person name="de Groot N.N."/>
        </authorList>
    </citation>
    <scope>NUCLEOTIDE SEQUENCE [LARGE SCALE GENOMIC DNA]</scope>
    <source>
        <strain evidence="10 11">DSM 26130</strain>
    </source>
</reference>
<evidence type="ECO:0000256" key="3">
    <source>
        <dbReference type="ARBA" id="ARBA00022475"/>
    </source>
</evidence>
<feature type="transmembrane region" description="Helical" evidence="7">
    <location>
        <begin position="540"/>
        <end position="559"/>
    </location>
</feature>
<keyword evidence="5 7" id="KW-1133">Transmembrane helix</keyword>
<sequence>MLYVNKTVYVFMFVKANVNAVLISFLFFMALVPAKAQDTTRTTDKSVAQTIPDTLLFKIQKAQSVITQIKADDKKRYGLTRIRAGLAEVKTNVAPVSADLRAHGKTVEPKNLSNYNLILNDALKKLADWRTILSRTNNDLQGNLDQVLALSTDSLLTVAGNDTTEKKLYSDQLVGLKFQLQDAGTRTSTRLDTVSRLLADVSGTYLTVSSLQTTLNERLQKSTENALQKESPYLWEAPMAVSADNLGLLLKSSYQGQDKILKYFFASTWDNRFLLVMLAVLYFVWVFTNYKKARDPDLQQKIAPFRLENLRPVPIVATLIVLLNLTPLFEPQSPSIYIEITQSLLFLVLTFHLWPKFSTQDRRMWVLTGTMYVLLILTNAIVGDSALMRLGLIALNAGFLYIGIVFTDRLPRQHISTRIVRSVRMFYLLLLGLAIVLNIFGRISLAKTVSITAVIGLIQLTGLSLFMVVVLEALELQIKISAGSTGFFSRLNVSHIRSSFKKGLSVVAIGLWLLVFFINVGIVDVVFNVVFHILTKPRSFGSLAFTLGNVLSFSVIIYLSSLLQKNIGLFFGESQLPTASGSTEHVSSILALVRLVIVIAGVLLAVAASGISIDKFTVVLGALSVGIGLGMQNIVSNFVSGIILIFERPFQIGDYVELADKKGRIRDIGIRASRMITSQGSEVIIPNGDLLSNRLVNWTSSDTYLKTELTLKVSAETDLNTIQNIITHEVDQLDGALKNRPPEIVVTAIGADAVELKVVVWISSIYTEVSLKSQLLQRLLTAFKAASIKLV</sequence>
<dbReference type="InterPro" id="IPR052702">
    <property type="entry name" value="MscS-like_channel"/>
</dbReference>
<dbReference type="InterPro" id="IPR011014">
    <property type="entry name" value="MscS_channel_TM-2"/>
</dbReference>
<dbReference type="InterPro" id="IPR049278">
    <property type="entry name" value="MS_channel_C"/>
</dbReference>
<evidence type="ECO:0000256" key="4">
    <source>
        <dbReference type="ARBA" id="ARBA00022692"/>
    </source>
</evidence>
<feature type="transmembrane region" description="Helical" evidence="7">
    <location>
        <begin position="365"/>
        <end position="382"/>
    </location>
</feature>
<feature type="domain" description="Mechanosensitive ion channel MscS C-terminal" evidence="9">
    <location>
        <begin position="708"/>
        <end position="789"/>
    </location>
</feature>
<feature type="transmembrane region" description="Helical" evidence="7">
    <location>
        <begin position="426"/>
        <end position="445"/>
    </location>
</feature>
<gene>
    <name evidence="10" type="ORF">SAMN05216167_101491</name>
</gene>
<evidence type="ECO:0000259" key="9">
    <source>
        <dbReference type="Pfam" id="PF21082"/>
    </source>
</evidence>
<evidence type="ECO:0000256" key="7">
    <source>
        <dbReference type="SAM" id="Phobius"/>
    </source>
</evidence>
<evidence type="ECO:0000256" key="1">
    <source>
        <dbReference type="ARBA" id="ARBA00004651"/>
    </source>
</evidence>
<feature type="transmembrane region" description="Helical" evidence="7">
    <location>
        <begin position="335"/>
        <end position="353"/>
    </location>
</feature>
<comment type="similarity">
    <text evidence="2">Belongs to the MscS (TC 1.A.23) family.</text>
</comment>
<feature type="transmembrane region" description="Helical" evidence="7">
    <location>
        <begin position="310"/>
        <end position="329"/>
    </location>
</feature>
<dbReference type="STRING" id="662367.SAMN05216167_101491"/>
<feature type="transmembrane region" description="Helical" evidence="7">
    <location>
        <begin position="388"/>
        <end position="406"/>
    </location>
</feature>
<keyword evidence="6 7" id="KW-0472">Membrane</keyword>
<feature type="transmembrane region" description="Helical" evidence="7">
    <location>
        <begin position="451"/>
        <end position="471"/>
    </location>
</feature>
<dbReference type="InterPro" id="IPR010920">
    <property type="entry name" value="LSM_dom_sf"/>
</dbReference>
<dbReference type="Gene3D" id="1.10.287.1260">
    <property type="match status" value="1"/>
</dbReference>
<dbReference type="Pfam" id="PF00924">
    <property type="entry name" value="MS_channel_2nd"/>
    <property type="match status" value="1"/>
</dbReference>
<keyword evidence="11" id="KW-1185">Reference proteome</keyword>
<dbReference type="PANTHER" id="PTHR30347">
    <property type="entry name" value="POTASSIUM CHANNEL RELATED"/>
    <property type="match status" value="1"/>
</dbReference>
<evidence type="ECO:0000313" key="10">
    <source>
        <dbReference type="EMBL" id="SFC11797.1"/>
    </source>
</evidence>
<keyword evidence="4 7" id="KW-0812">Transmembrane</keyword>
<keyword evidence="3" id="KW-1003">Cell membrane</keyword>
<evidence type="ECO:0000259" key="8">
    <source>
        <dbReference type="Pfam" id="PF00924"/>
    </source>
</evidence>
<feature type="domain" description="Mechanosensitive ion channel MscS" evidence="8">
    <location>
        <begin position="633"/>
        <end position="699"/>
    </location>
</feature>
<dbReference type="InterPro" id="IPR011066">
    <property type="entry name" value="MscS_channel_C_sf"/>
</dbReference>
<dbReference type="GO" id="GO:0008381">
    <property type="term" value="F:mechanosensitive monoatomic ion channel activity"/>
    <property type="evidence" value="ECO:0007669"/>
    <property type="project" value="UniProtKB-ARBA"/>
</dbReference>
<protein>
    <submittedName>
        <fullName evidence="10">Small-conductance mechanosensitive channel</fullName>
    </submittedName>
</protein>
<accession>A0A1I1GJ42</accession>
<dbReference type="GO" id="GO:0005886">
    <property type="term" value="C:plasma membrane"/>
    <property type="evidence" value="ECO:0007669"/>
    <property type="project" value="UniProtKB-SubCell"/>
</dbReference>
<dbReference type="PANTHER" id="PTHR30347:SF1">
    <property type="entry name" value="MECHANOSENSITIVE CHANNEL MSCK"/>
    <property type="match status" value="1"/>
</dbReference>
<feature type="transmembrane region" description="Helical" evidence="7">
    <location>
        <begin position="506"/>
        <end position="534"/>
    </location>
</feature>
<dbReference type="EMBL" id="FOLQ01000001">
    <property type="protein sequence ID" value="SFC11797.1"/>
    <property type="molecule type" value="Genomic_DNA"/>
</dbReference>
<dbReference type="SUPFAM" id="SSF50182">
    <property type="entry name" value="Sm-like ribonucleoproteins"/>
    <property type="match status" value="1"/>
</dbReference>
<dbReference type="Gene3D" id="3.30.70.100">
    <property type="match status" value="1"/>
</dbReference>
<dbReference type="Gene3D" id="2.30.30.60">
    <property type="match status" value="1"/>
</dbReference>
<dbReference type="AlphaFoldDB" id="A0A1I1GJ42"/>
<organism evidence="10 11">
    <name type="scientific">Spirosoma endophyticum</name>
    <dbReference type="NCBI Taxonomy" id="662367"/>
    <lineage>
        <taxon>Bacteria</taxon>
        <taxon>Pseudomonadati</taxon>
        <taxon>Bacteroidota</taxon>
        <taxon>Cytophagia</taxon>
        <taxon>Cytophagales</taxon>
        <taxon>Cytophagaceae</taxon>
        <taxon>Spirosoma</taxon>
    </lineage>
</organism>
<comment type="subcellular location">
    <subcellularLocation>
        <location evidence="1">Cell membrane</location>
        <topology evidence="1">Multi-pass membrane protein</topology>
    </subcellularLocation>
</comment>
<dbReference type="Pfam" id="PF21082">
    <property type="entry name" value="MS_channel_3rd"/>
    <property type="match status" value="1"/>
</dbReference>
<name>A0A1I1GJ42_9BACT</name>